<accession>A0A8D8GPZ8</accession>
<protein>
    <submittedName>
        <fullName evidence="1">(northern house mosquito) hypothetical protein</fullName>
    </submittedName>
</protein>
<name>A0A8D8GPZ8_CULPI</name>
<evidence type="ECO:0000313" key="1">
    <source>
        <dbReference type="EMBL" id="CAG6518337.1"/>
    </source>
</evidence>
<dbReference type="EMBL" id="HBUE01177098">
    <property type="protein sequence ID" value="CAG6518337.1"/>
    <property type="molecule type" value="Transcribed_RNA"/>
</dbReference>
<sequence length="122" mass="13698">MRASTSILPSPGPALRSSMLTSSVAPWTQLRRHFVTPRWTRLRSMTLSWLVAPLAFPKSRSCSKTTSMARSSTRALTQMRLLLTELLSRLPSSLVTSLRTFRTCFCLMSLLCPLELRPLAES</sequence>
<proteinExistence type="predicted"/>
<dbReference type="EMBL" id="HBUE01115291">
    <property type="protein sequence ID" value="CAG6490354.1"/>
    <property type="molecule type" value="Transcribed_RNA"/>
</dbReference>
<dbReference type="AlphaFoldDB" id="A0A8D8GPZ8"/>
<dbReference type="EMBL" id="HBUE01282620">
    <property type="protein sequence ID" value="CAG6569869.1"/>
    <property type="molecule type" value="Transcribed_RNA"/>
</dbReference>
<reference evidence="1" key="1">
    <citation type="submission" date="2021-05" db="EMBL/GenBank/DDBJ databases">
        <authorList>
            <person name="Alioto T."/>
            <person name="Alioto T."/>
            <person name="Gomez Garrido J."/>
        </authorList>
    </citation>
    <scope>NUCLEOTIDE SEQUENCE</scope>
</reference>
<organism evidence="1">
    <name type="scientific">Culex pipiens</name>
    <name type="common">House mosquito</name>
    <dbReference type="NCBI Taxonomy" id="7175"/>
    <lineage>
        <taxon>Eukaryota</taxon>
        <taxon>Metazoa</taxon>
        <taxon>Ecdysozoa</taxon>
        <taxon>Arthropoda</taxon>
        <taxon>Hexapoda</taxon>
        <taxon>Insecta</taxon>
        <taxon>Pterygota</taxon>
        <taxon>Neoptera</taxon>
        <taxon>Endopterygota</taxon>
        <taxon>Diptera</taxon>
        <taxon>Nematocera</taxon>
        <taxon>Culicoidea</taxon>
        <taxon>Culicidae</taxon>
        <taxon>Culicinae</taxon>
        <taxon>Culicini</taxon>
        <taxon>Culex</taxon>
        <taxon>Culex</taxon>
    </lineage>
</organism>